<evidence type="ECO:0000256" key="1">
    <source>
        <dbReference type="ARBA" id="ARBA00002919"/>
    </source>
</evidence>
<dbReference type="Proteomes" id="UP001157034">
    <property type="component" value="Unassembled WGS sequence"/>
</dbReference>
<dbReference type="Gene3D" id="3.40.50.720">
    <property type="entry name" value="NAD(P)-binding Rossmann-like Domain"/>
    <property type="match status" value="1"/>
</dbReference>
<keyword evidence="8 11" id="KW-0560">Oxidoreductase</keyword>
<evidence type="ECO:0000256" key="6">
    <source>
        <dbReference type="ARBA" id="ARBA00022655"/>
    </source>
</evidence>
<dbReference type="InterPro" id="IPR036291">
    <property type="entry name" value="NAD(P)-bd_dom_sf"/>
</dbReference>
<comment type="caution">
    <text evidence="14">The sequence shown here is derived from an EMBL/GenBank/DDBJ whole genome shotgun (WGS) entry which is preliminary data.</text>
</comment>
<dbReference type="SUPFAM" id="SSF51735">
    <property type="entry name" value="NAD(P)-binding Rossmann-fold domains"/>
    <property type="match status" value="1"/>
</dbReference>
<evidence type="ECO:0000313" key="14">
    <source>
        <dbReference type="EMBL" id="GMA96612.1"/>
    </source>
</evidence>
<dbReference type="EMBL" id="BSVB01000001">
    <property type="protein sequence ID" value="GMA96612.1"/>
    <property type="molecule type" value="Genomic_DNA"/>
</dbReference>
<dbReference type="InterPro" id="IPR008927">
    <property type="entry name" value="6-PGluconate_DH-like_C_sf"/>
</dbReference>
<feature type="domain" description="Ketopantoate reductase C-terminal" evidence="13">
    <location>
        <begin position="172"/>
        <end position="314"/>
    </location>
</feature>
<keyword evidence="6 11" id="KW-0566">Pantothenate biosynthesis</keyword>
<gene>
    <name evidence="14" type="primary">panE</name>
    <name evidence="14" type="ORF">GCM10025881_34360</name>
</gene>
<dbReference type="NCBIfam" id="TIGR00745">
    <property type="entry name" value="apbA_panE"/>
    <property type="match status" value="1"/>
</dbReference>
<organism evidence="14 15">
    <name type="scientific">Pseudolysinimonas kribbensis</name>
    <dbReference type="NCBI Taxonomy" id="433641"/>
    <lineage>
        <taxon>Bacteria</taxon>
        <taxon>Bacillati</taxon>
        <taxon>Actinomycetota</taxon>
        <taxon>Actinomycetes</taxon>
        <taxon>Micrococcales</taxon>
        <taxon>Microbacteriaceae</taxon>
        <taxon>Pseudolysinimonas</taxon>
    </lineage>
</organism>
<dbReference type="InterPro" id="IPR050838">
    <property type="entry name" value="Ketopantoate_reductase"/>
</dbReference>
<dbReference type="RefSeq" id="WP_284255140.1">
    <property type="nucleotide sequence ID" value="NZ_BAAAQO010000004.1"/>
</dbReference>
<comment type="catalytic activity">
    <reaction evidence="10 11">
        <text>(R)-pantoate + NADP(+) = 2-dehydropantoate + NADPH + H(+)</text>
        <dbReference type="Rhea" id="RHEA:16233"/>
        <dbReference type="ChEBI" id="CHEBI:11561"/>
        <dbReference type="ChEBI" id="CHEBI:15378"/>
        <dbReference type="ChEBI" id="CHEBI:15980"/>
        <dbReference type="ChEBI" id="CHEBI:57783"/>
        <dbReference type="ChEBI" id="CHEBI:58349"/>
        <dbReference type="EC" id="1.1.1.169"/>
    </reaction>
</comment>
<dbReference type="EC" id="1.1.1.169" evidence="4 11"/>
<evidence type="ECO:0000259" key="12">
    <source>
        <dbReference type="Pfam" id="PF02558"/>
    </source>
</evidence>
<keyword evidence="7 11" id="KW-0521">NADP</keyword>
<evidence type="ECO:0000256" key="2">
    <source>
        <dbReference type="ARBA" id="ARBA00004994"/>
    </source>
</evidence>
<dbReference type="InterPro" id="IPR013328">
    <property type="entry name" value="6PGD_dom2"/>
</dbReference>
<dbReference type="SUPFAM" id="SSF48179">
    <property type="entry name" value="6-phosphogluconate dehydrogenase C-terminal domain-like"/>
    <property type="match status" value="1"/>
</dbReference>
<evidence type="ECO:0000256" key="5">
    <source>
        <dbReference type="ARBA" id="ARBA00019465"/>
    </source>
</evidence>
<accession>A0ABQ6K7G5</accession>
<dbReference type="Pfam" id="PF02558">
    <property type="entry name" value="ApbA"/>
    <property type="match status" value="1"/>
</dbReference>
<evidence type="ECO:0000256" key="8">
    <source>
        <dbReference type="ARBA" id="ARBA00023002"/>
    </source>
</evidence>
<sequence length="336" mass="34991">MRIAIIGAGAVGGTLAALLARAGNDVTVVARGENLRAIRQEGLRLDGGFGKVNAPLTSTGRLTEAPELAVLATKAQDAEAALLAARDHLDGVPLLVVQNGLGGLDVARRVAPASPLLGGLALFAASFLEAGHVTVTGPNPMIVGAGPDADRALLDRVVAVLRDALPIEVTDDIEGAQWTKLLINHVNALPAITGLSVQEVVADPALRRIMTASMRETVRIARRAGARFARVQGVSGRVLQMVGVLPLTLGAFFPRLLARRMGSVPNPGSTLQSIRRGQLTEIDYLNGAAVEVATRIGMPSPVNSAIVALVHEVERTTVFVPPADVARRIPLSPVSI</sequence>
<evidence type="ECO:0000259" key="13">
    <source>
        <dbReference type="Pfam" id="PF08546"/>
    </source>
</evidence>
<dbReference type="PANTHER" id="PTHR43765">
    <property type="entry name" value="2-DEHYDROPANTOATE 2-REDUCTASE-RELATED"/>
    <property type="match status" value="1"/>
</dbReference>
<dbReference type="InterPro" id="IPR013332">
    <property type="entry name" value="KPR_N"/>
</dbReference>
<keyword evidence="15" id="KW-1185">Reference proteome</keyword>
<feature type="domain" description="Ketopantoate reductase N-terminal" evidence="12">
    <location>
        <begin position="3"/>
        <end position="146"/>
    </location>
</feature>
<reference evidence="15" key="1">
    <citation type="journal article" date="2019" name="Int. J. Syst. Evol. Microbiol.">
        <title>The Global Catalogue of Microorganisms (GCM) 10K type strain sequencing project: providing services to taxonomists for standard genome sequencing and annotation.</title>
        <authorList>
            <consortium name="The Broad Institute Genomics Platform"/>
            <consortium name="The Broad Institute Genome Sequencing Center for Infectious Disease"/>
            <person name="Wu L."/>
            <person name="Ma J."/>
        </authorList>
    </citation>
    <scope>NUCLEOTIDE SEQUENCE [LARGE SCALE GENOMIC DNA]</scope>
    <source>
        <strain evidence="15">NBRC 108894</strain>
    </source>
</reference>
<evidence type="ECO:0000256" key="9">
    <source>
        <dbReference type="ARBA" id="ARBA00032024"/>
    </source>
</evidence>
<proteinExistence type="inferred from homology"/>
<evidence type="ECO:0000256" key="10">
    <source>
        <dbReference type="ARBA" id="ARBA00048793"/>
    </source>
</evidence>
<dbReference type="PANTHER" id="PTHR43765:SF2">
    <property type="entry name" value="2-DEHYDROPANTOATE 2-REDUCTASE"/>
    <property type="match status" value="1"/>
</dbReference>
<dbReference type="InterPro" id="IPR013752">
    <property type="entry name" value="KPA_reductase"/>
</dbReference>
<dbReference type="Pfam" id="PF08546">
    <property type="entry name" value="ApbA_C"/>
    <property type="match status" value="1"/>
</dbReference>
<comment type="function">
    <text evidence="1 11">Catalyzes the NADPH-dependent reduction of ketopantoate into pantoic acid.</text>
</comment>
<comment type="similarity">
    <text evidence="3 11">Belongs to the ketopantoate reductase family.</text>
</comment>
<name>A0ABQ6K7G5_9MICO</name>
<comment type="pathway">
    <text evidence="2 11">Cofactor biosynthesis; (R)-pantothenate biosynthesis; (R)-pantoate from 3-methyl-2-oxobutanoate: step 2/2.</text>
</comment>
<evidence type="ECO:0000256" key="3">
    <source>
        <dbReference type="ARBA" id="ARBA00007870"/>
    </source>
</evidence>
<protein>
    <recommendedName>
        <fullName evidence="5 11">2-dehydropantoate 2-reductase</fullName>
        <ecNumber evidence="4 11">1.1.1.169</ecNumber>
    </recommendedName>
    <alternativeName>
        <fullName evidence="9 11">Ketopantoate reductase</fullName>
    </alternativeName>
</protein>
<dbReference type="InterPro" id="IPR003710">
    <property type="entry name" value="ApbA"/>
</dbReference>
<evidence type="ECO:0000256" key="7">
    <source>
        <dbReference type="ARBA" id="ARBA00022857"/>
    </source>
</evidence>
<dbReference type="Gene3D" id="1.10.1040.10">
    <property type="entry name" value="N-(1-d-carboxylethyl)-l-norvaline Dehydrogenase, domain 2"/>
    <property type="match status" value="1"/>
</dbReference>
<evidence type="ECO:0000256" key="4">
    <source>
        <dbReference type="ARBA" id="ARBA00013014"/>
    </source>
</evidence>
<evidence type="ECO:0000313" key="15">
    <source>
        <dbReference type="Proteomes" id="UP001157034"/>
    </source>
</evidence>
<evidence type="ECO:0000256" key="11">
    <source>
        <dbReference type="RuleBase" id="RU362068"/>
    </source>
</evidence>